<name>A0AA39Q513_9AGAR</name>
<evidence type="ECO:0000313" key="1">
    <source>
        <dbReference type="EMBL" id="KAK0494978.1"/>
    </source>
</evidence>
<gene>
    <name evidence="1" type="ORF">EDD18DRAFT_1354981</name>
</gene>
<proteinExistence type="predicted"/>
<dbReference type="Proteomes" id="UP001175228">
    <property type="component" value="Unassembled WGS sequence"/>
</dbReference>
<dbReference type="EMBL" id="JAUEPU010000019">
    <property type="protein sequence ID" value="KAK0494978.1"/>
    <property type="molecule type" value="Genomic_DNA"/>
</dbReference>
<sequence>MNPGGTRSETETPATIPDDAQAVATKLLAEYNLSDPWGRRRQEVLKSLVYLRDGGKCPLSDNPFKGFGTCEFLLRAPPTPCHIISNSIGHNNKTDTLNTIDIFSGKTVAEHVREKINSLGNVINLDTTISVIFDTLAFGIEALTEDNEVHYLPPRSKSRYGTWDKPVRRRA</sequence>
<accession>A0AA39Q513</accession>
<evidence type="ECO:0000313" key="2">
    <source>
        <dbReference type="Proteomes" id="UP001175228"/>
    </source>
</evidence>
<keyword evidence="2" id="KW-1185">Reference proteome</keyword>
<organism evidence="1 2">
    <name type="scientific">Armillaria luteobubalina</name>
    <dbReference type="NCBI Taxonomy" id="153913"/>
    <lineage>
        <taxon>Eukaryota</taxon>
        <taxon>Fungi</taxon>
        <taxon>Dikarya</taxon>
        <taxon>Basidiomycota</taxon>
        <taxon>Agaricomycotina</taxon>
        <taxon>Agaricomycetes</taxon>
        <taxon>Agaricomycetidae</taxon>
        <taxon>Agaricales</taxon>
        <taxon>Marasmiineae</taxon>
        <taxon>Physalacriaceae</taxon>
        <taxon>Armillaria</taxon>
    </lineage>
</organism>
<comment type="caution">
    <text evidence="1">The sequence shown here is derived from an EMBL/GenBank/DDBJ whole genome shotgun (WGS) entry which is preliminary data.</text>
</comment>
<protein>
    <submittedName>
        <fullName evidence="1">Uncharacterized protein</fullName>
    </submittedName>
</protein>
<reference evidence="1" key="1">
    <citation type="submission" date="2023-06" db="EMBL/GenBank/DDBJ databases">
        <authorList>
            <consortium name="Lawrence Berkeley National Laboratory"/>
            <person name="Ahrendt S."/>
            <person name="Sahu N."/>
            <person name="Indic B."/>
            <person name="Wong-Bajracharya J."/>
            <person name="Merenyi Z."/>
            <person name="Ke H.-M."/>
            <person name="Monk M."/>
            <person name="Kocsube S."/>
            <person name="Drula E."/>
            <person name="Lipzen A."/>
            <person name="Balint B."/>
            <person name="Henrissat B."/>
            <person name="Andreopoulos B."/>
            <person name="Martin F.M."/>
            <person name="Harder C.B."/>
            <person name="Rigling D."/>
            <person name="Ford K.L."/>
            <person name="Foster G.D."/>
            <person name="Pangilinan J."/>
            <person name="Papanicolaou A."/>
            <person name="Barry K."/>
            <person name="LaButti K."/>
            <person name="Viragh M."/>
            <person name="Koriabine M."/>
            <person name="Yan M."/>
            <person name="Riley R."/>
            <person name="Champramary S."/>
            <person name="Plett K.L."/>
            <person name="Tsai I.J."/>
            <person name="Slot J."/>
            <person name="Sipos G."/>
            <person name="Plett J."/>
            <person name="Nagy L.G."/>
            <person name="Grigoriev I.V."/>
        </authorList>
    </citation>
    <scope>NUCLEOTIDE SEQUENCE</scope>
    <source>
        <strain evidence="1">HWK02</strain>
    </source>
</reference>
<dbReference type="AlphaFoldDB" id="A0AA39Q513"/>